<dbReference type="SUPFAM" id="SSF51445">
    <property type="entry name" value="(Trans)glycosidases"/>
    <property type="match status" value="1"/>
</dbReference>
<evidence type="ECO:0000256" key="2">
    <source>
        <dbReference type="ARBA" id="ARBA00022801"/>
    </source>
</evidence>
<dbReference type="InterPro" id="IPR001764">
    <property type="entry name" value="Glyco_hydro_3_N"/>
</dbReference>
<name>A0ABN3PH78_9ACTN</name>
<keyword evidence="4" id="KW-0326">Glycosidase</keyword>
<dbReference type="InterPro" id="IPR050288">
    <property type="entry name" value="Cellulose_deg_GH3"/>
</dbReference>
<keyword evidence="8" id="KW-1185">Reference proteome</keyword>
<dbReference type="InterPro" id="IPR017853">
    <property type="entry name" value="GH"/>
</dbReference>
<sequence>MSPPDEPSLDVLPLEDKVALLTGTGMWTLRGEPRLGLPALMCANGPVGVPDLAGREVVGPAGTPVAPLPCPAALGATWDPELAWRAGRRLGAQARRAGVHMVLAPGLDLQADPLAGRHFECLGADPLLVARLGVALVRGIQSSGVAACVKHFVGNEAEDGRYTRDVPAGDELLRGRWLRPFEAAVREGGAWAVMAAYNSVNGTRMTEHTGLLRDVLKDEWGFDGVVVSDWGATVSTVDSALAGLDLVMPGPWGPWGDALVDAVREGFVPESEIDDKVVRLLRLGRRVTDPSTPVPGEDPGLGRLIATRSFVLLTNRNEILPLDAGRIRSIALIGEPATTPCLQGGGSSEVAGPPAVSPATALAAGLPHGVDLRVLGGVPIRTEPRPLPEAWTPGGFRVGLRDADGAPLEGSEGHAPAGTEFAWPVVPANAAEAVVTFTMDGPRDLAVAGLGLFSVAVDGTTVADTELTADLAALLAGFRRPPYFTVPIRGNGARVEIRHVVSPGGPAAFGLGHCPPPAEGDPGAGIAAAVRAAHSTDIAIVMVGTCAEQETEGRDRTFPGLPGRQDELVAAVAAANPRTVVVVNAGAPIPMPWAGDVAAVLWTWFGGQEYGPALADVLLGAAEPGGRLPCPIPPFRLGHGLGYTTWACTETPGGGGTVRRFWVTNTGARPGREVVRCHTATGDVAGFAAVELRPGERREVMIEVPRDA</sequence>
<dbReference type="PANTHER" id="PTHR42715:SF10">
    <property type="entry name" value="BETA-GLUCOSIDASE"/>
    <property type="match status" value="1"/>
</dbReference>
<evidence type="ECO:0000313" key="8">
    <source>
        <dbReference type="Proteomes" id="UP001501509"/>
    </source>
</evidence>
<dbReference type="Pfam" id="PF00933">
    <property type="entry name" value="Glyco_hydro_3"/>
    <property type="match status" value="1"/>
</dbReference>
<dbReference type="InterPro" id="IPR036962">
    <property type="entry name" value="Glyco_hydro_3_N_sf"/>
</dbReference>
<gene>
    <name evidence="7" type="ORF">GCM10010411_15150</name>
</gene>
<keyword evidence="3" id="KW-0119">Carbohydrate metabolism</keyword>
<proteinExistence type="inferred from homology"/>
<dbReference type="InterPro" id="IPR013783">
    <property type="entry name" value="Ig-like_fold"/>
</dbReference>
<dbReference type="Gene3D" id="2.60.120.260">
    <property type="entry name" value="Galactose-binding domain-like"/>
    <property type="match status" value="1"/>
</dbReference>
<evidence type="ECO:0000313" key="7">
    <source>
        <dbReference type="EMBL" id="GAA2583454.1"/>
    </source>
</evidence>
<organism evidence="7 8">
    <name type="scientific">Actinomadura fulvescens</name>
    <dbReference type="NCBI Taxonomy" id="46160"/>
    <lineage>
        <taxon>Bacteria</taxon>
        <taxon>Bacillati</taxon>
        <taxon>Actinomycetota</taxon>
        <taxon>Actinomycetes</taxon>
        <taxon>Streptosporangiales</taxon>
        <taxon>Thermomonosporaceae</taxon>
        <taxon>Actinomadura</taxon>
    </lineage>
</organism>
<dbReference type="Pfam" id="PF01915">
    <property type="entry name" value="Glyco_hydro_3_C"/>
    <property type="match status" value="1"/>
</dbReference>
<evidence type="ECO:0000256" key="3">
    <source>
        <dbReference type="ARBA" id="ARBA00023277"/>
    </source>
</evidence>
<dbReference type="PRINTS" id="PR00133">
    <property type="entry name" value="GLHYDRLASE3"/>
</dbReference>
<dbReference type="InterPro" id="IPR002772">
    <property type="entry name" value="Glyco_hydro_3_C"/>
</dbReference>
<dbReference type="PROSITE" id="PS00775">
    <property type="entry name" value="GLYCOSYL_HYDROL_F3"/>
    <property type="match status" value="1"/>
</dbReference>
<dbReference type="SUPFAM" id="SSF52279">
    <property type="entry name" value="Beta-D-glucan exohydrolase, C-terminal domain"/>
    <property type="match status" value="1"/>
</dbReference>
<evidence type="ECO:0000256" key="1">
    <source>
        <dbReference type="ARBA" id="ARBA00005336"/>
    </source>
</evidence>
<comment type="caution">
    <text evidence="7">The sequence shown here is derived from an EMBL/GenBank/DDBJ whole genome shotgun (WGS) entry which is preliminary data.</text>
</comment>
<comment type="similarity">
    <text evidence="1 4">Belongs to the glycosyl hydrolase 3 family.</text>
</comment>
<dbReference type="Proteomes" id="UP001501509">
    <property type="component" value="Unassembled WGS sequence"/>
</dbReference>
<dbReference type="InterPro" id="IPR019800">
    <property type="entry name" value="Glyco_hydro_3_AS"/>
</dbReference>
<feature type="domain" description="Glycoside hydrolase family 3 C-terminal" evidence="6">
    <location>
        <begin position="311"/>
        <end position="633"/>
    </location>
</feature>
<dbReference type="EMBL" id="BAAATD010000002">
    <property type="protein sequence ID" value="GAA2583454.1"/>
    <property type="molecule type" value="Genomic_DNA"/>
</dbReference>
<evidence type="ECO:0000259" key="5">
    <source>
        <dbReference type="Pfam" id="PF00933"/>
    </source>
</evidence>
<protein>
    <submittedName>
        <fullName evidence="7">Glycoside hydrolase family 3 C-terminal domain-containing protein</fullName>
    </submittedName>
</protein>
<dbReference type="Gene3D" id="3.40.50.1700">
    <property type="entry name" value="Glycoside hydrolase family 3 C-terminal domain"/>
    <property type="match status" value="1"/>
</dbReference>
<dbReference type="Gene3D" id="3.20.20.300">
    <property type="entry name" value="Glycoside hydrolase, family 3, N-terminal domain"/>
    <property type="match status" value="1"/>
</dbReference>
<evidence type="ECO:0000256" key="4">
    <source>
        <dbReference type="RuleBase" id="RU361161"/>
    </source>
</evidence>
<feature type="domain" description="Glycoside hydrolase family 3 N-terminal" evidence="5">
    <location>
        <begin position="67"/>
        <end position="283"/>
    </location>
</feature>
<evidence type="ECO:0000259" key="6">
    <source>
        <dbReference type="Pfam" id="PF01915"/>
    </source>
</evidence>
<keyword evidence="2 4" id="KW-0378">Hydrolase</keyword>
<dbReference type="GO" id="GO:0016787">
    <property type="term" value="F:hydrolase activity"/>
    <property type="evidence" value="ECO:0007669"/>
    <property type="project" value="UniProtKB-KW"/>
</dbReference>
<reference evidence="8" key="1">
    <citation type="journal article" date="2019" name="Int. J. Syst. Evol. Microbiol.">
        <title>The Global Catalogue of Microorganisms (GCM) 10K type strain sequencing project: providing services to taxonomists for standard genome sequencing and annotation.</title>
        <authorList>
            <consortium name="The Broad Institute Genomics Platform"/>
            <consortium name="The Broad Institute Genome Sequencing Center for Infectious Disease"/>
            <person name="Wu L."/>
            <person name="Ma J."/>
        </authorList>
    </citation>
    <scope>NUCLEOTIDE SEQUENCE [LARGE SCALE GENOMIC DNA]</scope>
    <source>
        <strain evidence="8">JCM 6833</strain>
    </source>
</reference>
<dbReference type="Gene3D" id="2.60.40.10">
    <property type="entry name" value="Immunoglobulins"/>
    <property type="match status" value="1"/>
</dbReference>
<dbReference type="PANTHER" id="PTHR42715">
    <property type="entry name" value="BETA-GLUCOSIDASE"/>
    <property type="match status" value="1"/>
</dbReference>
<dbReference type="InterPro" id="IPR036881">
    <property type="entry name" value="Glyco_hydro_3_C_sf"/>
</dbReference>
<dbReference type="RefSeq" id="WP_344539058.1">
    <property type="nucleotide sequence ID" value="NZ_BAAATD010000002.1"/>
</dbReference>
<accession>A0ABN3PH78</accession>